<dbReference type="EMBL" id="JADGJQ010000063">
    <property type="protein sequence ID" value="KAJ3174570.1"/>
    <property type="molecule type" value="Genomic_DNA"/>
</dbReference>
<dbReference type="InterPro" id="IPR016024">
    <property type="entry name" value="ARM-type_fold"/>
</dbReference>
<feature type="region of interest" description="Disordered" evidence="1">
    <location>
        <begin position="1"/>
        <end position="29"/>
    </location>
</feature>
<dbReference type="SUPFAM" id="SSF48371">
    <property type="entry name" value="ARM repeat"/>
    <property type="match status" value="1"/>
</dbReference>
<name>A0AAD5TEG1_9FUNG</name>
<dbReference type="PANTHER" id="PTHR15599">
    <property type="entry name" value="RTDR1"/>
    <property type="match status" value="1"/>
</dbReference>
<dbReference type="Gene3D" id="1.25.10.10">
    <property type="entry name" value="Leucine-rich Repeat Variant"/>
    <property type="match status" value="2"/>
</dbReference>
<dbReference type="Proteomes" id="UP001212152">
    <property type="component" value="Unassembled WGS sequence"/>
</dbReference>
<accession>A0AAD5TEG1</accession>
<keyword evidence="3" id="KW-1185">Reference proteome</keyword>
<evidence type="ECO:0000313" key="3">
    <source>
        <dbReference type="Proteomes" id="UP001212152"/>
    </source>
</evidence>
<protein>
    <submittedName>
        <fullName evidence="2">Radial spoke head 14</fullName>
    </submittedName>
</protein>
<dbReference type="InterPro" id="IPR042856">
    <property type="entry name" value="RSP14"/>
</dbReference>
<evidence type="ECO:0000313" key="2">
    <source>
        <dbReference type="EMBL" id="KAJ3174570.1"/>
    </source>
</evidence>
<dbReference type="PANTHER" id="PTHR15599:SF1">
    <property type="entry name" value="RADIAL SPOKE HEAD 14 HOMOLOG"/>
    <property type="match status" value="1"/>
</dbReference>
<dbReference type="InterPro" id="IPR000225">
    <property type="entry name" value="Armadillo"/>
</dbReference>
<organism evidence="2 3">
    <name type="scientific">Geranomyces variabilis</name>
    <dbReference type="NCBI Taxonomy" id="109894"/>
    <lineage>
        <taxon>Eukaryota</taxon>
        <taxon>Fungi</taxon>
        <taxon>Fungi incertae sedis</taxon>
        <taxon>Chytridiomycota</taxon>
        <taxon>Chytridiomycota incertae sedis</taxon>
        <taxon>Chytridiomycetes</taxon>
        <taxon>Spizellomycetales</taxon>
        <taxon>Powellomycetaceae</taxon>
        <taxon>Geranomyces</taxon>
    </lineage>
</organism>
<gene>
    <name evidence="2" type="primary">RTDR1</name>
    <name evidence="2" type="ORF">HDU87_007052</name>
</gene>
<dbReference type="InterPro" id="IPR011989">
    <property type="entry name" value="ARM-like"/>
</dbReference>
<dbReference type="SMART" id="SM00185">
    <property type="entry name" value="ARM"/>
    <property type="match status" value="3"/>
</dbReference>
<dbReference type="AlphaFoldDB" id="A0AAD5TEG1"/>
<sequence length="381" mass="41585">MSTVLARPESIGAQFGDAAPQPASTDGEGFTPRELAALRAPTVPSGVDPTKQQLAYGRRAVPKLIETLTWPRTSLFQQQQSLCFLADLFHRPENISQGLEEAIVPKLAALLPNTDLTIRQKASECLTIIAGHAVGRAGIVQAGVLTQLSERFDDPDILVRRNVHETLERVTLDSSGALSVLEQKLFAPLIAKLPYETLDVQIHVLGTCYNCIRLGQRPLIPAAAVDCGAMEVFTKMLRVGCASEVLVGVGRCIMAFSDYHEGKRLAVHNDTVIVLLALLHHRRSEVRAAVAGALMSITIDVEGKRLVVRGNSLQVLSSLLKDRNELVLLNVVKTITNCAEDYRGRFQLHGCIKQLETVSESPNTQLAEAAKRAIEVITWRP</sequence>
<evidence type="ECO:0000256" key="1">
    <source>
        <dbReference type="SAM" id="MobiDB-lite"/>
    </source>
</evidence>
<proteinExistence type="predicted"/>
<reference evidence="2" key="1">
    <citation type="submission" date="2020-05" db="EMBL/GenBank/DDBJ databases">
        <title>Phylogenomic resolution of chytrid fungi.</title>
        <authorList>
            <person name="Stajich J.E."/>
            <person name="Amses K."/>
            <person name="Simmons R."/>
            <person name="Seto K."/>
            <person name="Myers J."/>
            <person name="Bonds A."/>
            <person name="Quandt C.A."/>
            <person name="Barry K."/>
            <person name="Liu P."/>
            <person name="Grigoriev I."/>
            <person name="Longcore J.E."/>
            <person name="James T.Y."/>
        </authorList>
    </citation>
    <scope>NUCLEOTIDE SEQUENCE</scope>
    <source>
        <strain evidence="2">JEL0379</strain>
    </source>
</reference>
<comment type="caution">
    <text evidence="2">The sequence shown here is derived from an EMBL/GenBank/DDBJ whole genome shotgun (WGS) entry which is preliminary data.</text>
</comment>